<feature type="domain" description="Helicase C-terminal" evidence="2">
    <location>
        <begin position="202"/>
        <end position="346"/>
    </location>
</feature>
<feature type="domain" description="Helicase ATP-binding" evidence="1">
    <location>
        <begin position="16"/>
        <end position="151"/>
    </location>
</feature>
<dbReference type="SMART" id="SM00487">
    <property type="entry name" value="DEXDc"/>
    <property type="match status" value="1"/>
</dbReference>
<dbReference type="Pfam" id="PF04851">
    <property type="entry name" value="ResIII"/>
    <property type="match status" value="1"/>
</dbReference>
<dbReference type="PROSITE" id="PS51194">
    <property type="entry name" value="HELICASE_CTER"/>
    <property type="match status" value="1"/>
</dbReference>
<protein>
    <submittedName>
        <fullName evidence="3">UvrABC system protein B</fullName>
    </submittedName>
</protein>
<reference evidence="3 4" key="1">
    <citation type="submission" date="2016-02" db="EMBL/GenBank/DDBJ databases">
        <title>Genome sequence of Tissierella creatinophila DSM 6911.</title>
        <authorList>
            <person name="Poehlein A."/>
            <person name="Daniel R."/>
        </authorList>
    </citation>
    <scope>NUCLEOTIDE SEQUENCE [LARGE SCALE GENOMIC DNA]</scope>
    <source>
        <strain evidence="3 4">DSM 6911</strain>
    </source>
</reference>
<sequence>MELRPYQINLLNKTRKAYLQGFKSPCIVAPCGAGKTVIMSDMAKKATEKGNRVLFLVHRKELKDQTLNTLKWWGADMDYIEVGMVQTIVRRLEKTIKPNLIITDENHHALAKSYRQIYDYFPNAKLVGFTATPIRLNGGGLGDVNDVLVEGPTVDELIEWGNLAPFKYYAPKLVDTDNLRIRAGDYVKKDIEDLFTNKIYGDVVAHYNKLSKGKKAIVYCSGIKQSKEVAKVFNENNIPAKHIDGNTKKEERDKVIQDFRDGKILVLSNVDLVSEGFDIPDCNTTILLRPTKSLGLYIQQSMRSMRYKEGKTAIIIDHVGNVNRFGLPNLDRKWSLETKPGSNETEPAENPVKQCPECYSTLLSNYVFCECGYEFKVEEKEVEIIEDAELEEVTESFVINTKGLEFESPDECKSMKDLSEYAKARNYKQGWVYFQSKSRGWI</sequence>
<dbReference type="InterPro" id="IPR014001">
    <property type="entry name" value="Helicase_ATP-bd"/>
</dbReference>
<name>A0A1U7M4K7_TISCR</name>
<dbReference type="InterPro" id="IPR006935">
    <property type="entry name" value="Helicase/UvrB_N"/>
</dbReference>
<proteinExistence type="predicted"/>
<dbReference type="GO" id="GO:0005524">
    <property type="term" value="F:ATP binding"/>
    <property type="evidence" value="ECO:0007669"/>
    <property type="project" value="InterPro"/>
</dbReference>
<evidence type="ECO:0000313" key="4">
    <source>
        <dbReference type="Proteomes" id="UP000186112"/>
    </source>
</evidence>
<dbReference type="AlphaFoldDB" id="A0A1U7M4K7"/>
<evidence type="ECO:0000313" key="3">
    <source>
        <dbReference type="EMBL" id="OLS02247.1"/>
    </source>
</evidence>
<dbReference type="OrthoDB" id="9758243at2"/>
<dbReference type="SUPFAM" id="SSF52540">
    <property type="entry name" value="P-loop containing nucleoside triphosphate hydrolases"/>
    <property type="match status" value="1"/>
</dbReference>
<dbReference type="PROSITE" id="PS51192">
    <property type="entry name" value="HELICASE_ATP_BIND_1"/>
    <property type="match status" value="1"/>
</dbReference>
<keyword evidence="4" id="KW-1185">Reference proteome</keyword>
<dbReference type="InterPro" id="IPR001650">
    <property type="entry name" value="Helicase_C-like"/>
</dbReference>
<comment type="caution">
    <text evidence="3">The sequence shown here is derived from an EMBL/GenBank/DDBJ whole genome shotgun (WGS) entry which is preliminary data.</text>
</comment>
<dbReference type="PANTHER" id="PTHR47396:SF1">
    <property type="entry name" value="ATP-DEPENDENT HELICASE IRC3-RELATED"/>
    <property type="match status" value="1"/>
</dbReference>
<dbReference type="SMART" id="SM00490">
    <property type="entry name" value="HELICc"/>
    <property type="match status" value="1"/>
</dbReference>
<dbReference type="Pfam" id="PF00271">
    <property type="entry name" value="Helicase_C"/>
    <property type="match status" value="1"/>
</dbReference>
<accession>A0A1U7M4K7</accession>
<dbReference type="GO" id="GO:0005829">
    <property type="term" value="C:cytosol"/>
    <property type="evidence" value="ECO:0007669"/>
    <property type="project" value="TreeGrafter"/>
</dbReference>
<dbReference type="Gene3D" id="3.40.50.300">
    <property type="entry name" value="P-loop containing nucleotide triphosphate hydrolases"/>
    <property type="match status" value="2"/>
</dbReference>
<dbReference type="PANTHER" id="PTHR47396">
    <property type="entry name" value="TYPE I RESTRICTION ENZYME ECOKI R PROTEIN"/>
    <property type="match status" value="1"/>
</dbReference>
<dbReference type="InterPro" id="IPR027417">
    <property type="entry name" value="P-loop_NTPase"/>
</dbReference>
<dbReference type="Proteomes" id="UP000186112">
    <property type="component" value="Unassembled WGS sequence"/>
</dbReference>
<dbReference type="GO" id="GO:0003677">
    <property type="term" value="F:DNA binding"/>
    <property type="evidence" value="ECO:0007669"/>
    <property type="project" value="InterPro"/>
</dbReference>
<dbReference type="InterPro" id="IPR050742">
    <property type="entry name" value="Helicase_Restrict-Modif_Enz"/>
</dbReference>
<evidence type="ECO:0000259" key="2">
    <source>
        <dbReference type="PROSITE" id="PS51194"/>
    </source>
</evidence>
<organism evidence="3 4">
    <name type="scientific">Tissierella creatinophila DSM 6911</name>
    <dbReference type="NCBI Taxonomy" id="1123403"/>
    <lineage>
        <taxon>Bacteria</taxon>
        <taxon>Bacillati</taxon>
        <taxon>Bacillota</taxon>
        <taxon>Tissierellia</taxon>
        <taxon>Tissierellales</taxon>
        <taxon>Tissierellaceae</taxon>
        <taxon>Tissierella</taxon>
    </lineage>
</organism>
<evidence type="ECO:0000259" key="1">
    <source>
        <dbReference type="PROSITE" id="PS51192"/>
    </source>
</evidence>
<gene>
    <name evidence="3" type="primary">uvrB_3</name>
    <name evidence="3" type="ORF">TICRE_17780</name>
</gene>
<dbReference type="RefSeq" id="WP_075727230.1">
    <property type="nucleotide sequence ID" value="NZ_LTDM01000033.1"/>
</dbReference>
<dbReference type="EMBL" id="LTDM01000033">
    <property type="protein sequence ID" value="OLS02247.1"/>
    <property type="molecule type" value="Genomic_DNA"/>
</dbReference>
<dbReference type="GO" id="GO:0016787">
    <property type="term" value="F:hydrolase activity"/>
    <property type="evidence" value="ECO:0007669"/>
    <property type="project" value="InterPro"/>
</dbReference>